<sequence>MFAHDALPSSGRRPADQVPLWVKAFGVRIEAHMQARQIAWARRADGGWLAILLVPASSSNGRVQITLPMCVDPTQVSPDLSLIEPYERVSRRGFVGGSGAEIPWSAIPCEE</sequence>
<name>A0A1A2XTI5_MYCSD</name>
<accession>A0A1A2XTI5</accession>
<comment type="caution">
    <text evidence="1">The sequence shown here is derived from an EMBL/GenBank/DDBJ whole genome shotgun (WGS) entry which is preliminary data.</text>
</comment>
<reference evidence="2" key="1">
    <citation type="submission" date="2016-06" db="EMBL/GenBank/DDBJ databases">
        <authorList>
            <person name="Sutton G."/>
            <person name="Brinkac L."/>
            <person name="Sanka R."/>
            <person name="Adams M."/>
            <person name="Lau E."/>
            <person name="Sam S."/>
            <person name="Sreng N."/>
            <person name="Him V."/>
            <person name="Kerleguer A."/>
            <person name="Cheng S."/>
        </authorList>
    </citation>
    <scope>NUCLEOTIDE SEQUENCE [LARGE SCALE GENOMIC DNA]</scope>
    <source>
        <strain evidence="2">E1876</strain>
    </source>
</reference>
<organism evidence="1 2">
    <name type="scientific">Mycolicibacter sinensis (strain JDM601)</name>
    <name type="common">Mycobacterium sinense</name>
    <dbReference type="NCBI Taxonomy" id="875328"/>
    <lineage>
        <taxon>Bacteria</taxon>
        <taxon>Bacillati</taxon>
        <taxon>Actinomycetota</taxon>
        <taxon>Actinomycetes</taxon>
        <taxon>Mycobacteriales</taxon>
        <taxon>Mycobacteriaceae</taxon>
        <taxon>Mycolicibacter</taxon>
    </lineage>
</organism>
<evidence type="ECO:0000313" key="1">
    <source>
        <dbReference type="EMBL" id="OBI29060.1"/>
    </source>
</evidence>
<gene>
    <name evidence="1" type="ORF">A5710_22690</name>
</gene>
<protein>
    <submittedName>
        <fullName evidence="1">Uncharacterized protein</fullName>
    </submittedName>
</protein>
<dbReference type="EMBL" id="LZKG01000094">
    <property type="protein sequence ID" value="OBI29060.1"/>
    <property type="molecule type" value="Genomic_DNA"/>
</dbReference>
<dbReference type="AlphaFoldDB" id="A0A1A2XTI5"/>
<evidence type="ECO:0000313" key="2">
    <source>
        <dbReference type="Proteomes" id="UP000093943"/>
    </source>
</evidence>
<proteinExistence type="predicted"/>
<dbReference type="Proteomes" id="UP000093943">
    <property type="component" value="Unassembled WGS sequence"/>
</dbReference>